<dbReference type="PRINTS" id="PR00081">
    <property type="entry name" value="GDHRDH"/>
</dbReference>
<organism evidence="1 2">
    <name type="scientific">Caballeronia udeis</name>
    <dbReference type="NCBI Taxonomy" id="1232866"/>
    <lineage>
        <taxon>Bacteria</taxon>
        <taxon>Pseudomonadati</taxon>
        <taxon>Pseudomonadota</taxon>
        <taxon>Betaproteobacteria</taxon>
        <taxon>Burkholderiales</taxon>
        <taxon>Burkholderiaceae</taxon>
        <taxon>Caballeronia</taxon>
    </lineage>
</organism>
<sequence length="246" mass="26521">MSFAKAVVVGVGAEDGLGAAISRCYAANGHHVMVAGRTLEKVEKVAATIRRNGGRASAHAVDTTQEEDVIRLFDAAMADDADGAPADLVTYNAGKNMKIDFRQMDASTFEDFWRMNTLGGFLVGREAARRFAPLGRGSVLFTGATGSLRGMPGFAQFAASKAGLRMISQSMAREFGPQGIHVAHVIVDGAIDGERVRSLFPGAFEQLGENGMLNTSAIAEVYWQLYCQHPSAWTQELDVRPFKEQF</sequence>
<dbReference type="PANTHER" id="PTHR43431:SF7">
    <property type="entry name" value="OXIDOREDUCTASE, SHORT CHAIN DEHYDROGENASE_REDUCTASE FAMILY (AFU_ORTHOLOGUE AFUA_5G14000)"/>
    <property type="match status" value="1"/>
</dbReference>
<dbReference type="EMBL" id="FCOK02000042">
    <property type="protein sequence ID" value="SAL51977.1"/>
    <property type="molecule type" value="Genomic_DNA"/>
</dbReference>
<dbReference type="PANTHER" id="PTHR43431">
    <property type="entry name" value="OXIDOREDUCTASE, SHORT CHAIN DEHYDROGENASE/REDUCTASE FAMILY (AFU_ORTHOLOGUE AFUA_5G14000)"/>
    <property type="match status" value="1"/>
</dbReference>
<evidence type="ECO:0000313" key="1">
    <source>
        <dbReference type="EMBL" id="SAL51977.1"/>
    </source>
</evidence>
<proteinExistence type="predicted"/>
<dbReference type="OrthoDB" id="5513072at2"/>
<protein>
    <submittedName>
        <fullName evidence="1">Short chain dehydrogenase/reductase family oxidoreductase</fullName>
    </submittedName>
</protein>
<name>A0A158I6A4_9BURK</name>
<dbReference type="AlphaFoldDB" id="A0A158I6A4"/>
<dbReference type="Proteomes" id="UP000054683">
    <property type="component" value="Unassembled WGS sequence"/>
</dbReference>
<dbReference type="Gene3D" id="3.40.50.720">
    <property type="entry name" value="NAD(P)-binding Rossmann-like Domain"/>
    <property type="match status" value="1"/>
</dbReference>
<dbReference type="RefSeq" id="WP_062089713.1">
    <property type="nucleotide sequence ID" value="NZ_FCOK02000042.1"/>
</dbReference>
<dbReference type="InterPro" id="IPR036291">
    <property type="entry name" value="NAD(P)-bd_dom_sf"/>
</dbReference>
<dbReference type="Pfam" id="PF00106">
    <property type="entry name" value="adh_short"/>
    <property type="match status" value="1"/>
</dbReference>
<gene>
    <name evidence="1" type="ORF">AWB69_05353</name>
</gene>
<dbReference type="InterPro" id="IPR002347">
    <property type="entry name" value="SDR_fam"/>
</dbReference>
<accession>A0A158I6A4</accession>
<reference evidence="1 2" key="1">
    <citation type="submission" date="2016-01" db="EMBL/GenBank/DDBJ databases">
        <authorList>
            <person name="Oliw E.H."/>
        </authorList>
    </citation>
    <scope>NUCLEOTIDE SEQUENCE [LARGE SCALE GENOMIC DNA]</scope>
    <source>
        <strain evidence="1">LMG 27134</strain>
    </source>
</reference>
<dbReference type="SUPFAM" id="SSF51735">
    <property type="entry name" value="NAD(P)-binding Rossmann-fold domains"/>
    <property type="match status" value="1"/>
</dbReference>
<evidence type="ECO:0000313" key="2">
    <source>
        <dbReference type="Proteomes" id="UP000054683"/>
    </source>
</evidence>